<accession>A0A4E0S1Q7</accession>
<name>A0A4E0S1Q7_FASHE</name>
<feature type="region of interest" description="Disordered" evidence="1">
    <location>
        <begin position="34"/>
        <end position="85"/>
    </location>
</feature>
<dbReference type="EMBL" id="JXXN02001359">
    <property type="protein sequence ID" value="THD24950.1"/>
    <property type="molecule type" value="Genomic_DNA"/>
</dbReference>
<organism evidence="2 3">
    <name type="scientific">Fasciola hepatica</name>
    <name type="common">Liver fluke</name>
    <dbReference type="NCBI Taxonomy" id="6192"/>
    <lineage>
        <taxon>Eukaryota</taxon>
        <taxon>Metazoa</taxon>
        <taxon>Spiralia</taxon>
        <taxon>Lophotrochozoa</taxon>
        <taxon>Platyhelminthes</taxon>
        <taxon>Trematoda</taxon>
        <taxon>Digenea</taxon>
        <taxon>Plagiorchiida</taxon>
        <taxon>Echinostomata</taxon>
        <taxon>Echinostomatoidea</taxon>
        <taxon>Fasciolidae</taxon>
        <taxon>Fasciola</taxon>
    </lineage>
</organism>
<proteinExistence type="predicted"/>
<evidence type="ECO:0000313" key="2">
    <source>
        <dbReference type="EMBL" id="THD24950.1"/>
    </source>
</evidence>
<dbReference type="Proteomes" id="UP000230066">
    <property type="component" value="Unassembled WGS sequence"/>
</dbReference>
<feature type="region of interest" description="Disordered" evidence="1">
    <location>
        <begin position="289"/>
        <end position="309"/>
    </location>
</feature>
<comment type="caution">
    <text evidence="2">The sequence shown here is derived from an EMBL/GenBank/DDBJ whole genome shotgun (WGS) entry which is preliminary data.</text>
</comment>
<gene>
    <name evidence="2" type="ORF">D915_004232</name>
</gene>
<sequence length="324" mass="36306">MNAVTAMDVHRPFVEDTNLEDKLTINLIPDYHRTTNHLNRTSPSGETYDGDTSDHNESYPTHVSPNGIPGPYVSDESDSFDGEGSCPESVASSLICGDNIKKHVAHKSPHLSDDSVTLPVSGECAVEINKPDFHHSSQARDGKISVTPVDDETFIISSSASLLTEDYERIPEPMKARVQYHRRKRLEWKLHSSNPSTAEHKCQETSNSWTVYDDLLEEIEESIDTSGRRCDPALTVETAFPLNGPYHTSNEGISATIENYLNQRFLNFSEEPQAGLCYRYLPPSPTKTCTEISTMTEPEEKEDDDSARRRKAQCLPLCRCMPKK</sequence>
<keyword evidence="3" id="KW-1185">Reference proteome</keyword>
<evidence type="ECO:0000313" key="3">
    <source>
        <dbReference type="Proteomes" id="UP000230066"/>
    </source>
</evidence>
<feature type="compositionally biased region" description="Polar residues" evidence="1">
    <location>
        <begin position="36"/>
        <end position="45"/>
    </location>
</feature>
<reference evidence="2" key="1">
    <citation type="submission" date="2019-03" db="EMBL/GenBank/DDBJ databases">
        <title>Improved annotation for the trematode Fasciola hepatica.</title>
        <authorList>
            <person name="Choi Y.-J."/>
            <person name="Martin J."/>
            <person name="Mitreva M."/>
        </authorList>
    </citation>
    <scope>NUCLEOTIDE SEQUENCE [LARGE SCALE GENOMIC DNA]</scope>
</reference>
<protein>
    <submittedName>
        <fullName evidence="2">Uncharacterized protein</fullName>
    </submittedName>
</protein>
<evidence type="ECO:0000256" key="1">
    <source>
        <dbReference type="SAM" id="MobiDB-lite"/>
    </source>
</evidence>
<dbReference type="AlphaFoldDB" id="A0A4E0S1Q7"/>